<proteinExistence type="inferred from homology"/>
<dbReference type="PANTHER" id="PTHR41391:SF1">
    <property type="entry name" value="RESTRICTION OF TELOMERE CAPPING PROTEIN 4"/>
    <property type="match status" value="1"/>
</dbReference>
<accession>A0A9P9DQF7</accession>
<feature type="domain" description="Restriction of telomere capping protein 4 C-terminal" evidence="9">
    <location>
        <begin position="406"/>
        <end position="533"/>
    </location>
</feature>
<feature type="compositionally biased region" description="Polar residues" evidence="8">
    <location>
        <begin position="295"/>
        <end position="305"/>
    </location>
</feature>
<evidence type="ECO:0000313" key="10">
    <source>
        <dbReference type="EMBL" id="KAH7123894.1"/>
    </source>
</evidence>
<keyword evidence="7" id="KW-0539">Nucleus</keyword>
<evidence type="ECO:0000259" key="9">
    <source>
        <dbReference type="SMART" id="SM01312"/>
    </source>
</evidence>
<evidence type="ECO:0000313" key="11">
    <source>
        <dbReference type="Proteomes" id="UP000700596"/>
    </source>
</evidence>
<dbReference type="InterPro" id="IPR028094">
    <property type="entry name" value="RTC4_C"/>
</dbReference>
<reference evidence="10" key="1">
    <citation type="journal article" date="2021" name="Nat. Commun.">
        <title>Genetic determinants of endophytism in the Arabidopsis root mycobiome.</title>
        <authorList>
            <person name="Mesny F."/>
            <person name="Miyauchi S."/>
            <person name="Thiergart T."/>
            <person name="Pickel B."/>
            <person name="Atanasova L."/>
            <person name="Karlsson M."/>
            <person name="Huettel B."/>
            <person name="Barry K.W."/>
            <person name="Haridas S."/>
            <person name="Chen C."/>
            <person name="Bauer D."/>
            <person name="Andreopoulos W."/>
            <person name="Pangilinan J."/>
            <person name="LaButti K."/>
            <person name="Riley R."/>
            <person name="Lipzen A."/>
            <person name="Clum A."/>
            <person name="Drula E."/>
            <person name="Henrissat B."/>
            <person name="Kohler A."/>
            <person name="Grigoriev I.V."/>
            <person name="Martin F.M."/>
            <person name="Hacquard S."/>
        </authorList>
    </citation>
    <scope>NUCLEOTIDE SEQUENCE</scope>
    <source>
        <strain evidence="10">MPI-CAGE-CH-0243</strain>
    </source>
</reference>
<dbReference type="SMART" id="SM01312">
    <property type="entry name" value="RTC4"/>
    <property type="match status" value="1"/>
</dbReference>
<evidence type="ECO:0000256" key="2">
    <source>
        <dbReference type="ARBA" id="ARBA00004123"/>
    </source>
</evidence>
<feature type="region of interest" description="Disordered" evidence="8">
    <location>
        <begin position="44"/>
        <end position="259"/>
    </location>
</feature>
<evidence type="ECO:0000256" key="3">
    <source>
        <dbReference type="ARBA" id="ARBA00004496"/>
    </source>
</evidence>
<sequence length="550" mass="61699">MPPLSRLHAPKLLRTVKDRPHATNKDHEEEARIKAVAANMKPGIAIDAEPLSSSSDDAASPAPRSGRTSPPTPEMSNTTKSKSTRALITAPPSSRRRKPVKEIKAPQRGAYQSGKKGQSRRQDGEEEKENSVSSVQSSGSKRPIHGPGHDEMFGMFAEPKRKIQKTFTSNIHAKHVAPKKTETKVKTFTKTSKAGGYYSKKSMDMSKLIQESEKMNREDDDELSDISMASNPKSKKPKVKSKTTTKDGKLGLSPPKPNRLNLLEQLGGPVPDSVTPTSSANSVRRKPLNIDTIGSGASTPLSSIHSPAEVHEESNEVLREIEDYLHNIPAETFDEKCALCDESVTRDFYWDFYKGKERNTANNQLFCREHKRNTILEEYKRMGFPEVQWSGLPERIHKFYPRLMAVLTNQYNTDESPSEYRNKYSDRVEAGNNRSVRARLDEESEPDLHTGYYGQRGWDVMMATITSLLLSEMRAHAKSDPIFRSSTTHIFTEQVLVPELTICLVMEDLDCSEKVAKKCIEDSADLGMILHEAINDDIVIIDEEEDNEDE</sequence>
<comment type="function">
    <text evidence="1">May be involved in a process influencing telomere capping.</text>
</comment>
<dbReference type="OrthoDB" id="128308at2759"/>
<gene>
    <name evidence="10" type="ORF">B0J11DRAFT_615420</name>
</gene>
<keyword evidence="11" id="KW-1185">Reference proteome</keyword>
<name>A0A9P9DQF7_9PLEO</name>
<dbReference type="AlphaFoldDB" id="A0A9P9DQF7"/>
<keyword evidence="6" id="KW-0963">Cytoplasm</keyword>
<comment type="similarity">
    <text evidence="4">Belongs to the RTC4 family.</text>
</comment>
<evidence type="ECO:0000256" key="8">
    <source>
        <dbReference type="SAM" id="MobiDB-lite"/>
    </source>
</evidence>
<organism evidence="10 11">
    <name type="scientific">Dendryphion nanum</name>
    <dbReference type="NCBI Taxonomy" id="256645"/>
    <lineage>
        <taxon>Eukaryota</taxon>
        <taxon>Fungi</taxon>
        <taxon>Dikarya</taxon>
        <taxon>Ascomycota</taxon>
        <taxon>Pezizomycotina</taxon>
        <taxon>Dothideomycetes</taxon>
        <taxon>Pleosporomycetidae</taxon>
        <taxon>Pleosporales</taxon>
        <taxon>Torulaceae</taxon>
        <taxon>Dendryphion</taxon>
    </lineage>
</organism>
<feature type="region of interest" description="Disordered" evidence="8">
    <location>
        <begin position="1"/>
        <end position="30"/>
    </location>
</feature>
<dbReference type="GO" id="GO:0005634">
    <property type="term" value="C:nucleus"/>
    <property type="evidence" value="ECO:0007669"/>
    <property type="project" value="UniProtKB-SubCell"/>
</dbReference>
<evidence type="ECO:0000256" key="6">
    <source>
        <dbReference type="ARBA" id="ARBA00022490"/>
    </source>
</evidence>
<protein>
    <recommendedName>
        <fullName evidence="5">Restriction of telomere capping protein 4</fullName>
    </recommendedName>
</protein>
<feature type="compositionally biased region" description="Polar residues" evidence="8">
    <location>
        <begin position="66"/>
        <end position="86"/>
    </location>
</feature>
<dbReference type="Proteomes" id="UP000700596">
    <property type="component" value="Unassembled WGS sequence"/>
</dbReference>
<feature type="compositionally biased region" description="Basic residues" evidence="8">
    <location>
        <begin position="233"/>
        <end position="243"/>
    </location>
</feature>
<comment type="subcellular location">
    <subcellularLocation>
        <location evidence="3">Cytoplasm</location>
    </subcellularLocation>
    <subcellularLocation>
        <location evidence="2">Nucleus</location>
    </subcellularLocation>
</comment>
<evidence type="ECO:0000256" key="7">
    <source>
        <dbReference type="ARBA" id="ARBA00023242"/>
    </source>
</evidence>
<feature type="region of interest" description="Disordered" evidence="8">
    <location>
        <begin position="289"/>
        <end position="313"/>
    </location>
</feature>
<dbReference type="GO" id="GO:0005737">
    <property type="term" value="C:cytoplasm"/>
    <property type="evidence" value="ECO:0007669"/>
    <property type="project" value="UniProtKB-SubCell"/>
</dbReference>
<evidence type="ECO:0000256" key="5">
    <source>
        <dbReference type="ARBA" id="ARBA00015162"/>
    </source>
</evidence>
<evidence type="ECO:0000256" key="1">
    <source>
        <dbReference type="ARBA" id="ARBA00002738"/>
    </source>
</evidence>
<feature type="compositionally biased region" description="Low complexity" evidence="8">
    <location>
        <begin position="131"/>
        <end position="141"/>
    </location>
</feature>
<dbReference type="Pfam" id="PF14474">
    <property type="entry name" value="RTC4"/>
    <property type="match status" value="1"/>
</dbReference>
<dbReference type="InterPro" id="IPR039024">
    <property type="entry name" value="RTC4"/>
</dbReference>
<feature type="compositionally biased region" description="Low complexity" evidence="8">
    <location>
        <begin position="47"/>
        <end position="65"/>
    </location>
</feature>
<evidence type="ECO:0000256" key="4">
    <source>
        <dbReference type="ARBA" id="ARBA00009461"/>
    </source>
</evidence>
<feature type="compositionally biased region" description="Basic and acidic residues" evidence="8">
    <location>
        <begin position="15"/>
        <end position="30"/>
    </location>
</feature>
<dbReference type="EMBL" id="JAGMWT010000008">
    <property type="protein sequence ID" value="KAH7123894.1"/>
    <property type="molecule type" value="Genomic_DNA"/>
</dbReference>
<dbReference type="PANTHER" id="PTHR41391">
    <property type="entry name" value="RESTRICTION OF TELOMERE CAPPING PROTEIN 4"/>
    <property type="match status" value="1"/>
</dbReference>
<comment type="caution">
    <text evidence="10">The sequence shown here is derived from an EMBL/GenBank/DDBJ whole genome shotgun (WGS) entry which is preliminary data.</text>
</comment>